<dbReference type="Proteomes" id="UP000014160">
    <property type="component" value="Unassembled WGS sequence"/>
</dbReference>
<protein>
    <recommendedName>
        <fullName evidence="1">AB hydrolase-1 domain-containing protein</fullName>
    </recommendedName>
</protein>
<dbReference type="Pfam" id="PF00561">
    <property type="entry name" value="Abhydrolase_1"/>
    <property type="match status" value="1"/>
</dbReference>
<sequence>MQELKKSVYLVLVGDVVKNEKKIAHMSDNTEIYYEKYGEGPALFLLHGNGGSGRYFSKQLNSFSKHFNVYVVDSRGHGRSTNTQKETSFHLMANDLAEIMDQEDLDHADFLGFSDGANLAMVFARLYPEKVDHLILNAGNTVPSGVRAIPHLLSYIQYAIVWIGAFFDSGMRNFLPILRLLFRDIGLTTEDLNQIQAPTLVIVGKHDSIKTQHSMYIARSIPNASFAIVSGQGHMFARRNPGRFNQEVLQFLIEKE</sequence>
<dbReference type="EMBL" id="ASWH01000001">
    <property type="protein sequence ID" value="EOW82058.1"/>
    <property type="molecule type" value="Genomic_DNA"/>
</dbReference>
<evidence type="ECO:0000313" key="5">
    <source>
        <dbReference type="Proteomes" id="UP000014160"/>
    </source>
</evidence>
<dbReference type="Proteomes" id="UP000013750">
    <property type="component" value="Unassembled WGS sequence"/>
</dbReference>
<dbReference type="PATRIC" id="fig|1158614.3.peg.2599"/>
<dbReference type="eggNOG" id="COG0596">
    <property type="taxonomic scope" value="Bacteria"/>
</dbReference>
<gene>
    <name evidence="3" type="ORF">I592_01359</name>
    <name evidence="2" type="ORF">UKC_02607</name>
</gene>
<dbReference type="InterPro" id="IPR029058">
    <property type="entry name" value="AB_hydrolase_fold"/>
</dbReference>
<dbReference type="PANTHER" id="PTHR43433:SF5">
    <property type="entry name" value="AB HYDROLASE-1 DOMAIN-CONTAINING PROTEIN"/>
    <property type="match status" value="1"/>
</dbReference>
<comment type="caution">
    <text evidence="2">The sequence shown here is derived from an EMBL/GenBank/DDBJ whole genome shotgun (WGS) entry which is preliminary data.</text>
</comment>
<dbReference type="AlphaFoldDB" id="R2XKC7"/>
<keyword evidence="5" id="KW-1185">Reference proteome</keyword>
<evidence type="ECO:0000313" key="3">
    <source>
        <dbReference type="EMBL" id="EOW82058.1"/>
    </source>
</evidence>
<dbReference type="InterPro" id="IPR050471">
    <property type="entry name" value="AB_hydrolase"/>
</dbReference>
<evidence type="ECO:0000313" key="4">
    <source>
        <dbReference type="Proteomes" id="UP000013750"/>
    </source>
</evidence>
<dbReference type="HOGENOM" id="CLU_020336_50_5_9"/>
<proteinExistence type="predicted"/>
<evidence type="ECO:0000259" key="1">
    <source>
        <dbReference type="Pfam" id="PF00561"/>
    </source>
</evidence>
<dbReference type="Gene3D" id="3.40.50.1820">
    <property type="entry name" value="alpha/beta hydrolase"/>
    <property type="match status" value="1"/>
</dbReference>
<dbReference type="SUPFAM" id="SSF53474">
    <property type="entry name" value="alpha/beta-Hydrolases"/>
    <property type="match status" value="1"/>
</dbReference>
<accession>R2XKC7</accession>
<reference evidence="2 4" key="1">
    <citation type="submission" date="2013-02" db="EMBL/GenBank/DDBJ databases">
        <title>The Genome Sequence of Enterococcus gilvus ATCC BAA-350.</title>
        <authorList>
            <consortium name="The Broad Institute Genome Sequencing Platform"/>
            <consortium name="The Broad Institute Genome Sequencing Center for Infectious Disease"/>
            <person name="Earl A.M."/>
            <person name="Gilmore M.S."/>
            <person name="Lebreton F."/>
            <person name="Walker B."/>
            <person name="Young S.K."/>
            <person name="Zeng Q."/>
            <person name="Gargeya S."/>
            <person name="Fitzgerald M."/>
            <person name="Haas B."/>
            <person name="Abouelleil A."/>
            <person name="Alvarado L."/>
            <person name="Arachchi H.M."/>
            <person name="Berlin A.M."/>
            <person name="Chapman S.B."/>
            <person name="Dewar J."/>
            <person name="Goldberg J."/>
            <person name="Griggs A."/>
            <person name="Gujja S."/>
            <person name="Hansen M."/>
            <person name="Howarth C."/>
            <person name="Imamovic A."/>
            <person name="Larimer J."/>
            <person name="McCowan C."/>
            <person name="Murphy C."/>
            <person name="Neiman D."/>
            <person name="Pearson M."/>
            <person name="Priest M."/>
            <person name="Roberts A."/>
            <person name="Saif S."/>
            <person name="Shea T."/>
            <person name="Sisk P."/>
            <person name="Sykes S."/>
            <person name="Wortman J."/>
            <person name="Nusbaum C."/>
            <person name="Birren B."/>
        </authorList>
    </citation>
    <scope>NUCLEOTIDE SEQUENCE [LARGE SCALE GENOMIC DNA]</scope>
    <source>
        <strain evidence="2 4">ATCC BAA-350</strain>
    </source>
</reference>
<dbReference type="EMBL" id="AJDQ01000008">
    <property type="protein sequence ID" value="EOI55399.1"/>
    <property type="molecule type" value="Genomic_DNA"/>
</dbReference>
<organism evidence="2 4">
    <name type="scientific">Enterococcus gilvus ATCC BAA-350</name>
    <dbReference type="NCBI Taxonomy" id="1158614"/>
    <lineage>
        <taxon>Bacteria</taxon>
        <taxon>Bacillati</taxon>
        <taxon>Bacillota</taxon>
        <taxon>Bacilli</taxon>
        <taxon>Lactobacillales</taxon>
        <taxon>Enterococcaceae</taxon>
        <taxon>Enterococcus</taxon>
    </lineage>
</organism>
<dbReference type="InterPro" id="IPR000073">
    <property type="entry name" value="AB_hydrolase_1"/>
</dbReference>
<name>R2XKC7_9ENTE</name>
<reference evidence="3 5" key="2">
    <citation type="submission" date="2013-03" db="EMBL/GenBank/DDBJ databases">
        <title>The Genome Sequence of Enterococcus gilvus ATCC BAA-350 (PacBio/Illumina hybrid assembly).</title>
        <authorList>
            <consortium name="The Broad Institute Genomics Platform"/>
            <consortium name="The Broad Institute Genome Sequencing Center for Infectious Disease"/>
            <person name="Earl A."/>
            <person name="Russ C."/>
            <person name="Gilmore M."/>
            <person name="Surin D."/>
            <person name="Walker B."/>
            <person name="Young S."/>
            <person name="Zeng Q."/>
            <person name="Gargeya S."/>
            <person name="Fitzgerald M."/>
            <person name="Haas B."/>
            <person name="Abouelleil A."/>
            <person name="Allen A.W."/>
            <person name="Alvarado L."/>
            <person name="Arachchi H.M."/>
            <person name="Berlin A.M."/>
            <person name="Chapman S.B."/>
            <person name="Gainer-Dewar J."/>
            <person name="Goldberg J."/>
            <person name="Griggs A."/>
            <person name="Gujja S."/>
            <person name="Hansen M."/>
            <person name="Howarth C."/>
            <person name="Imamovic A."/>
            <person name="Ireland A."/>
            <person name="Larimer J."/>
            <person name="McCowan C."/>
            <person name="Murphy C."/>
            <person name="Pearson M."/>
            <person name="Poon T.W."/>
            <person name="Priest M."/>
            <person name="Roberts A."/>
            <person name="Saif S."/>
            <person name="Shea T."/>
            <person name="Sisk P."/>
            <person name="Sykes S."/>
            <person name="Wortman J."/>
            <person name="Nusbaum C."/>
            <person name="Birren B."/>
        </authorList>
    </citation>
    <scope>NUCLEOTIDE SEQUENCE [LARGE SCALE GENOMIC DNA]</scope>
    <source>
        <strain evidence="3 5">ATCC BAA-350</strain>
    </source>
</reference>
<feature type="domain" description="AB hydrolase-1" evidence="1">
    <location>
        <begin position="41"/>
        <end position="139"/>
    </location>
</feature>
<dbReference type="PANTHER" id="PTHR43433">
    <property type="entry name" value="HYDROLASE, ALPHA/BETA FOLD FAMILY PROTEIN"/>
    <property type="match status" value="1"/>
</dbReference>
<evidence type="ECO:0000313" key="2">
    <source>
        <dbReference type="EMBL" id="EOI55399.1"/>
    </source>
</evidence>